<dbReference type="InterPro" id="IPR016024">
    <property type="entry name" value="ARM-type_fold"/>
</dbReference>
<reference evidence="2 3" key="1">
    <citation type="journal article" date="2012" name="Genome Biol.">
        <title>Genome and low-iron response of an oceanic diatom adapted to chronic iron limitation.</title>
        <authorList>
            <person name="Lommer M."/>
            <person name="Specht M."/>
            <person name="Roy A.S."/>
            <person name="Kraemer L."/>
            <person name="Andreson R."/>
            <person name="Gutowska M.A."/>
            <person name="Wolf J."/>
            <person name="Bergner S.V."/>
            <person name="Schilhabel M.B."/>
            <person name="Klostermeier U.C."/>
            <person name="Beiko R.G."/>
            <person name="Rosenstiel P."/>
            <person name="Hippler M."/>
            <person name="Laroche J."/>
        </authorList>
    </citation>
    <scope>NUCLEOTIDE SEQUENCE [LARGE SCALE GENOMIC DNA]</scope>
    <source>
        <strain evidence="2 3">CCMP1005</strain>
    </source>
</reference>
<dbReference type="PANTHER" id="PTHR21663:SF0">
    <property type="entry name" value="HEAT REPEAT-CONTAINING PROTEIN 5B"/>
    <property type="match status" value="1"/>
</dbReference>
<feature type="region of interest" description="Disordered" evidence="1">
    <location>
        <begin position="770"/>
        <end position="799"/>
    </location>
</feature>
<feature type="region of interest" description="Disordered" evidence="1">
    <location>
        <begin position="457"/>
        <end position="477"/>
    </location>
</feature>
<dbReference type="SUPFAM" id="SSF48371">
    <property type="entry name" value="ARM repeat"/>
    <property type="match status" value="1"/>
</dbReference>
<dbReference type="InterPro" id="IPR046837">
    <property type="entry name" value="Laa1/Sip1/HEATR5-like_HEAT"/>
</dbReference>
<dbReference type="EMBL" id="AGNL01045939">
    <property type="protein sequence ID" value="EJK48368.1"/>
    <property type="molecule type" value="Genomic_DNA"/>
</dbReference>
<keyword evidence="3" id="KW-1185">Reference proteome</keyword>
<name>K0R547_THAOC</name>
<protein>
    <submittedName>
        <fullName evidence="2">Uncharacterized protein</fullName>
    </submittedName>
</protein>
<dbReference type="OMA" id="PMSADRI"/>
<dbReference type="OrthoDB" id="192608at2759"/>
<evidence type="ECO:0000313" key="2">
    <source>
        <dbReference type="EMBL" id="EJK48368.1"/>
    </source>
</evidence>
<organism evidence="2 3">
    <name type="scientific">Thalassiosira oceanica</name>
    <name type="common">Marine diatom</name>
    <dbReference type="NCBI Taxonomy" id="159749"/>
    <lineage>
        <taxon>Eukaryota</taxon>
        <taxon>Sar</taxon>
        <taxon>Stramenopiles</taxon>
        <taxon>Ochrophyta</taxon>
        <taxon>Bacillariophyta</taxon>
        <taxon>Coscinodiscophyceae</taxon>
        <taxon>Thalassiosirophycidae</taxon>
        <taxon>Thalassiosirales</taxon>
        <taxon>Thalassiosiraceae</taxon>
        <taxon>Thalassiosira</taxon>
    </lineage>
</organism>
<feature type="compositionally biased region" description="Basic and acidic residues" evidence="1">
    <location>
        <begin position="785"/>
        <end position="794"/>
    </location>
</feature>
<dbReference type="PANTHER" id="PTHR21663">
    <property type="entry name" value="HYPOTHETICAL HEAT DOMAIN-CONTAINING"/>
    <property type="match status" value="1"/>
</dbReference>
<proteinExistence type="predicted"/>
<accession>K0R547</accession>
<evidence type="ECO:0000256" key="1">
    <source>
        <dbReference type="SAM" id="MobiDB-lite"/>
    </source>
</evidence>
<dbReference type="Pfam" id="PF20210">
    <property type="entry name" value="Laa1_Sip1_HTR5"/>
    <property type="match status" value="1"/>
</dbReference>
<gene>
    <name evidence="2" type="ORF">THAOC_32843</name>
</gene>
<dbReference type="Proteomes" id="UP000266841">
    <property type="component" value="Unassembled WGS sequence"/>
</dbReference>
<dbReference type="eggNOG" id="KOG1822">
    <property type="taxonomic scope" value="Eukaryota"/>
</dbReference>
<feature type="compositionally biased region" description="Basic and acidic residues" evidence="1">
    <location>
        <begin position="461"/>
        <end position="475"/>
    </location>
</feature>
<evidence type="ECO:0000313" key="3">
    <source>
        <dbReference type="Proteomes" id="UP000266841"/>
    </source>
</evidence>
<comment type="caution">
    <text evidence="2">The sequence shown here is derived from an EMBL/GenBank/DDBJ whole genome shotgun (WGS) entry which is preliminary data.</text>
</comment>
<sequence>MRSSIVVEPAGRIDPYKHTVQQSGRLSRSPSPYSVRGVSHVVGSCGRLKMDGAALPENAEEAAALLGAAISADSPISIAANSPSSSSNTPQGMHSIFSVQSPLPNQLLFARLCNLRAWLRWHADAIDDPLIKASRADESGDHLGISFPRTKERPPSGEPFPAARSILAVLMKLLEASSNIASSGTGSSAVEDAGSKFVKSLSPKPKQRKHSQQHKPLAPLLSTPIRSVWAECVTLCVALGCNLQGNLRIDVNALINKLTEISTWNSRSRMAAGGVRLAVLQVLGQVCSMNTDLSKRTAPYAWEILQCCHKGLLSGGAGEPGHRAFCVQTASQLMVACRNAARSSARMTSSGEDTSFFASGALEERVANEVMKFAKRAASDKYPEVRLSAAVFAGLAAPMLIRNARVGRARDGDLPPLGLLEDMTQLSMKNIDDESAGVATAWSATLARCLCASSEYGKGVNDSKAEEHASRRSADVGDDAIVPENSMDLASKLKAFSGSRRGVVVTTSCSSVPATLTYLVGQFVKSGGETAANKCGGSFSIGGRATRIGYSDTIIEFLRLQSAKGDYSSVVAMPSVLEMVGASFDNQIKKKDGGYQQLLRERDFYSPSSPHASPSKANAKPTLSASFLNMNSKASATADSSIGRILTACVLRNISQSLSESDQHTLLREMISLIEGGSERLTRHQLQVLLIEISHLVIALGENCASSLADLIPALRDCLTNADHGVRHEAAAAFASISNPFPSSGRVFVIEALGSFGASMDSILGLSQKASASTSTTPRKRFGRPVRDDKRDGSSETNEELLRCQASVHGNSLAVSMLMHEFPHTTGGVATAIVGKSIEVINKLLQCQFDDNLVKLNPSAACTCIRAGYCMLAGVLSMGIAAVVPCHVSTVFGFWQSSSMNILPGKSKFSGSHDLLWVETMLGSVVSFLKFSPDLLLAVPEALNRITALLEKIFPLLSLGGRFEREVLNDRIGASRLSSARSSVLEAYSWLPPGSFPMSADRIYSFAVSQIQDLSSKDVMCSLIDSLVSREDQIIEAQAQSRAVCPGQIGGCVSLDNNLSLRSSDIMHHNEREAVLHILAWKRGKKQLSRSNPPVKGELHDSPVLDLYLGEEEDNSVPTPLHQVGTWRRPLDPTAVSRSLQPSDCKTGERKKSMRCVILLIDSHCFMYHSSHTQADAMKMLESMYSSGQTDKAKGFNAATLINESQGKVKPLEEDVLAANATATVLACLQALPLHESTHNTLISQSAPWMERSTSLLLRLLPSPSGIIRRAAAEGLSLLATLGTSEDAHTLQSTILHSLDEVMKGNRVVAETNPKLQVDTLAHAKAGSLLALACIQRAAMRIKRKENERLSRSVARGGAIEGDNNAAATPVMIMMTRVLPTLATHNMDEGSLLARTYALHAFGILISNSIDKSDALTPEQTQIVSKAVEAVESNFLSAWSSVVAETSKGKEREKFGAEPSLLAVLLRLMTTLLPWIGSLSSLDRFVASRFACYVSTIIEFGKKHPLVWFEAMVFYERLSAHQNLLQPNSCCIVTTESPAALALPSLATVLRDSSPKVIPSSEDDFTGCEAPLDVQRAAIGCLHRICAVEGIGTSPADAAFVWSFFHQACGRRRFQHFSDLRSLALSRAITNFDDCQLVESETISLIQSIFASQWGRSKTVLERSYLAVQWILFCRCMAAGDTKYRDDDNYSEPMSLALLTERALDDARQLASRVLKSSNPPRWQLKCLSTNVGAICLAAVVEDEKTSTVSTGSIFDLRAARKICSDMMRNGGSPGVGLHALPAFFLEPFVNIACSASTATSNNSELPSVQAAGLRLMTSVTNAFAAHVDPEDGSRVLSQYLSQIISSVRHGLNAESLATESTTGSSFHLLFSSGCDALYALLARELIADPVVMRRLVQPVLSLAADSLYVSYPEDHERDSLLLKTTHVTGDSRTFPLFDLSKLCFIAKVTVLVEQKRIQHTTIEMINNELPKTMRGLVSHSAAASIDGFFLDNHAHGERETITAGLTYKNRSDLDESVIRELRENWPILCVYSMLMLIESIKAERDECKGLSKWMTSLVPLIFNGFRSSLASQSCVPETSALCLYALRLLVQNYIIIEKESISSSELGDIGSTVTEIIFEKLGLSPSKKSACTALTRDRKVIEQACGLIEDMCQSDMIGVNISILTRAAVEPLAAIQEKRVAIDKDTSPIIASSLRSTQHLLLSHPDDGKADFTRALIQIALEILQESNELDAPSLDLLKCCVESSALPNEDGGLIASYTAAHGLWRAWAVVCAALPPGYGISCSITGIKSSLGDLEDVAKHVSALTALRAALQNASANDPGLFSIILQSVGFEILQLLRAYSVRILNGSGFDDNRVVVCTEAVRVNLMAFTYLSSAPTEEAKVIAFVSTLFSILIESGECLQIAIDAGPVVSFFMFGRLDLKPRYWPESCASLLPLFLAIARLAFNGYPNHPSGKVGADEAIGRMSAQVFVHVLRSSPGVFKSTMLAIPPDSRSVLEASVRADMNGYKLQQGGKKKLSLKGFQR</sequence>
<dbReference type="InterPro" id="IPR040108">
    <property type="entry name" value="Laa1/Sip1/HEATR5"/>
</dbReference>